<dbReference type="InterPro" id="IPR050884">
    <property type="entry name" value="CNP_phosphodiesterase-III"/>
</dbReference>
<evidence type="ECO:0000256" key="4">
    <source>
        <dbReference type="ARBA" id="ARBA00025742"/>
    </source>
</evidence>
<evidence type="ECO:0000313" key="6">
    <source>
        <dbReference type="EMBL" id="KKN64706.1"/>
    </source>
</evidence>
<keyword evidence="2" id="KW-0378">Hydrolase</keyword>
<dbReference type="GO" id="GO:0046872">
    <property type="term" value="F:metal ion binding"/>
    <property type="evidence" value="ECO:0007669"/>
    <property type="project" value="UniProtKB-KW"/>
</dbReference>
<dbReference type="GO" id="GO:0016787">
    <property type="term" value="F:hydrolase activity"/>
    <property type="evidence" value="ECO:0007669"/>
    <property type="project" value="UniProtKB-KW"/>
</dbReference>
<feature type="domain" description="Calcineurin-like phosphoesterase" evidence="5">
    <location>
        <begin position="3"/>
        <end position="189"/>
    </location>
</feature>
<dbReference type="EMBL" id="LAZR01000546">
    <property type="protein sequence ID" value="KKN64706.1"/>
    <property type="molecule type" value="Genomic_DNA"/>
</dbReference>
<keyword evidence="3" id="KW-0408">Iron</keyword>
<dbReference type="PANTHER" id="PTHR42988:SF2">
    <property type="entry name" value="CYCLIC NUCLEOTIDE PHOSPHODIESTERASE CBUA0032-RELATED"/>
    <property type="match status" value="1"/>
</dbReference>
<dbReference type="InterPro" id="IPR004843">
    <property type="entry name" value="Calcineurin-like_PHP"/>
</dbReference>
<dbReference type="AlphaFoldDB" id="A0A0F9UU45"/>
<proteinExistence type="inferred from homology"/>
<evidence type="ECO:0000256" key="2">
    <source>
        <dbReference type="ARBA" id="ARBA00022801"/>
    </source>
</evidence>
<comment type="similarity">
    <text evidence="4">Belongs to the cyclic nucleotide phosphodiesterase class-III family.</text>
</comment>
<keyword evidence="1" id="KW-0479">Metal-binding</keyword>
<evidence type="ECO:0000256" key="1">
    <source>
        <dbReference type="ARBA" id="ARBA00022723"/>
    </source>
</evidence>
<organism evidence="6">
    <name type="scientific">marine sediment metagenome</name>
    <dbReference type="NCBI Taxonomy" id="412755"/>
    <lineage>
        <taxon>unclassified sequences</taxon>
        <taxon>metagenomes</taxon>
        <taxon>ecological metagenomes</taxon>
    </lineage>
</organism>
<dbReference type="PANTHER" id="PTHR42988">
    <property type="entry name" value="PHOSPHOHYDROLASE"/>
    <property type="match status" value="1"/>
</dbReference>
<protein>
    <recommendedName>
        <fullName evidence="5">Calcineurin-like phosphoesterase domain-containing protein</fullName>
    </recommendedName>
</protein>
<dbReference type="InterPro" id="IPR029052">
    <property type="entry name" value="Metallo-depent_PP-like"/>
</dbReference>
<evidence type="ECO:0000259" key="5">
    <source>
        <dbReference type="Pfam" id="PF00149"/>
    </source>
</evidence>
<reference evidence="6" key="1">
    <citation type="journal article" date="2015" name="Nature">
        <title>Complex archaea that bridge the gap between prokaryotes and eukaryotes.</title>
        <authorList>
            <person name="Spang A."/>
            <person name="Saw J.H."/>
            <person name="Jorgensen S.L."/>
            <person name="Zaremba-Niedzwiedzka K."/>
            <person name="Martijn J."/>
            <person name="Lind A.E."/>
            <person name="van Eijk R."/>
            <person name="Schleper C."/>
            <person name="Guy L."/>
            <person name="Ettema T.J."/>
        </authorList>
    </citation>
    <scope>NUCLEOTIDE SEQUENCE</scope>
</reference>
<sequence length="268" mass="30249">MSTLVHLSDLHFGKDRPDLLEPLVTCVNALEPDIVAISGDFTQRARRSQFEEAQDFIQRLNAPVLGVPGNHDVLLDRPFQRFFMPWRRYRKWINTDLTPRFEDDDMVVIGINSVDRFSWQTGKLTAGRIAHACKAMDDTAARKARILVVHHPLQHPNHTKKKPIPGADIALEKLLSCGANLILSGHLHTWHAENFTVESGGTTAIQLHAGTSLSSRVRGEPNDFNLVKITDDQVCVDRLSFNEDKRAFETTEARTFNRASDHQISNEV</sequence>
<dbReference type="SUPFAM" id="SSF56300">
    <property type="entry name" value="Metallo-dependent phosphatases"/>
    <property type="match status" value="1"/>
</dbReference>
<gene>
    <name evidence="6" type="ORF">LCGC14_0489150</name>
</gene>
<comment type="caution">
    <text evidence="6">The sequence shown here is derived from an EMBL/GenBank/DDBJ whole genome shotgun (WGS) entry which is preliminary data.</text>
</comment>
<dbReference type="Pfam" id="PF00149">
    <property type="entry name" value="Metallophos"/>
    <property type="match status" value="1"/>
</dbReference>
<name>A0A0F9UU45_9ZZZZ</name>
<accession>A0A0F9UU45</accession>
<evidence type="ECO:0000256" key="3">
    <source>
        <dbReference type="ARBA" id="ARBA00023004"/>
    </source>
</evidence>
<dbReference type="Gene3D" id="3.60.21.10">
    <property type="match status" value="1"/>
</dbReference>